<dbReference type="GO" id="GO:1901255">
    <property type="term" value="P:nucleotide-excision repair involved in interstrand cross-link repair"/>
    <property type="evidence" value="ECO:0007669"/>
    <property type="project" value="EnsemblFungi"/>
</dbReference>
<gene>
    <name evidence="16" type="ORF">BGT96224_A20570</name>
    <name evidence="17" type="ORF">BGT96224V2_LOCUS6446</name>
</gene>
<protein>
    <submittedName>
        <fullName evidence="17">BgtA-20570</fullName>
    </submittedName>
</protein>
<dbReference type="SUPFAM" id="SSF88723">
    <property type="entry name" value="PIN domain-like"/>
    <property type="match status" value="1"/>
</dbReference>
<dbReference type="PROSITE" id="PS00842">
    <property type="entry name" value="XPG_2"/>
    <property type="match status" value="1"/>
</dbReference>
<organism evidence="17">
    <name type="scientific">Blumeria graminis f. sp. tritici 96224</name>
    <dbReference type="NCBI Taxonomy" id="1268274"/>
    <lineage>
        <taxon>Eukaryota</taxon>
        <taxon>Fungi</taxon>
        <taxon>Dikarya</taxon>
        <taxon>Ascomycota</taxon>
        <taxon>Pezizomycotina</taxon>
        <taxon>Leotiomycetes</taxon>
        <taxon>Erysiphales</taxon>
        <taxon>Erysiphaceae</taxon>
        <taxon>Blumeria</taxon>
    </lineage>
</organism>
<dbReference type="InterPro" id="IPR006084">
    <property type="entry name" value="XPG/Rad2"/>
</dbReference>
<reference evidence="18" key="1">
    <citation type="journal article" date="2013" name="Nat. Genet.">
        <title>The wheat powdery mildew genome shows the unique evolution of an obligate biotroph.</title>
        <authorList>
            <person name="Wicker T."/>
            <person name="Oberhaensli S."/>
            <person name="Parlange F."/>
            <person name="Buchmann J.P."/>
            <person name="Shatalina M."/>
            <person name="Roffler S."/>
            <person name="Ben-David R."/>
            <person name="Dolezel J."/>
            <person name="Simkova H."/>
            <person name="Schulze-Lefert P."/>
            <person name="Spanu P.D."/>
            <person name="Bruggmann R."/>
            <person name="Amselem J."/>
            <person name="Quesneville H."/>
            <person name="Ver Loren van Themaat E."/>
            <person name="Paape T."/>
            <person name="Shimizu K.K."/>
            <person name="Keller B."/>
        </authorList>
    </citation>
    <scope>NUCLEOTIDE SEQUENCE [LARGE SCALE GENOMIC DNA]</scope>
    <source>
        <strain evidence="18">96224</strain>
    </source>
</reference>
<dbReference type="GO" id="GO:0016788">
    <property type="term" value="F:hydrolase activity, acting on ester bonds"/>
    <property type="evidence" value="ECO:0007669"/>
    <property type="project" value="InterPro"/>
</dbReference>
<dbReference type="FunFam" id="3.40.50.1010:FF:000061">
    <property type="entry name" value="Single-stranded DNA endonuclease (Eurofung)"/>
    <property type="match status" value="1"/>
</dbReference>
<feature type="compositionally biased region" description="Basic residues" evidence="13">
    <location>
        <begin position="1230"/>
        <end position="1242"/>
    </location>
</feature>
<dbReference type="InterPro" id="IPR008918">
    <property type="entry name" value="HhH2"/>
</dbReference>
<dbReference type="GO" id="GO:0004520">
    <property type="term" value="F:DNA endonuclease activity"/>
    <property type="evidence" value="ECO:0007669"/>
    <property type="project" value="TreeGrafter"/>
</dbReference>
<dbReference type="Pfam" id="PF00752">
    <property type="entry name" value="XPG_N"/>
    <property type="match status" value="1"/>
</dbReference>
<feature type="domain" description="XPG N-terminal" evidence="15">
    <location>
        <begin position="1"/>
        <end position="98"/>
    </location>
</feature>
<keyword evidence="11" id="KW-0539">Nucleus</keyword>
<dbReference type="GO" id="GO:0046872">
    <property type="term" value="F:metal ion binding"/>
    <property type="evidence" value="ECO:0007669"/>
    <property type="project" value="UniProtKB-KW"/>
</dbReference>
<feature type="region of interest" description="Disordered" evidence="13">
    <location>
        <begin position="579"/>
        <end position="619"/>
    </location>
</feature>
<comment type="similarity">
    <text evidence="3">Belongs to the XPG/RAD2 endonuclease family. XPG subfamily.</text>
</comment>
<comment type="function">
    <text evidence="12">Single-stranded DNA endonuclease involved in excision repair of DNA damaged with UV light, bulky adducts, or cross-linking agents. Essential for the incision step of excision-repair.</text>
</comment>
<feature type="compositionally biased region" description="Basic and acidic residues" evidence="13">
    <location>
        <begin position="579"/>
        <end position="592"/>
    </location>
</feature>
<dbReference type="FunFam" id="3.40.50.1010:FF:000025">
    <property type="entry name" value="DNA repair protein RAD2"/>
    <property type="match status" value="1"/>
</dbReference>
<dbReference type="Proteomes" id="UP000053110">
    <property type="component" value="Unassembled WGS sequence"/>
</dbReference>
<evidence type="ECO:0000259" key="15">
    <source>
        <dbReference type="SMART" id="SM00485"/>
    </source>
</evidence>
<evidence type="ECO:0000256" key="7">
    <source>
        <dbReference type="ARBA" id="ARBA00022763"/>
    </source>
</evidence>
<dbReference type="InterPro" id="IPR029060">
    <property type="entry name" value="PIN-like_dom_sf"/>
</dbReference>
<dbReference type="Gene3D" id="1.10.150.20">
    <property type="entry name" value="5' to 3' exonuclease, C-terminal subdomain"/>
    <property type="match status" value="1"/>
</dbReference>
<evidence type="ECO:0000256" key="3">
    <source>
        <dbReference type="ARBA" id="ARBA00005283"/>
    </source>
</evidence>
<dbReference type="InterPro" id="IPR001044">
    <property type="entry name" value="XPG/Rad2_eukaryotes"/>
</dbReference>
<evidence type="ECO:0000313" key="17">
    <source>
        <dbReference type="EMBL" id="SUZ13262.1"/>
    </source>
</evidence>
<comment type="cofactor">
    <cofactor evidence="1">
        <name>Mg(2+)</name>
        <dbReference type="ChEBI" id="CHEBI:18420"/>
    </cofactor>
</comment>
<dbReference type="Gene3D" id="3.40.50.1010">
    <property type="entry name" value="5'-nuclease"/>
    <property type="match status" value="2"/>
</dbReference>
<dbReference type="OrthoDB" id="31113at2759"/>
<dbReference type="GO" id="GO:0003697">
    <property type="term" value="F:single-stranded DNA binding"/>
    <property type="evidence" value="ECO:0007669"/>
    <property type="project" value="InterPro"/>
</dbReference>
<dbReference type="PROSITE" id="PS00841">
    <property type="entry name" value="XPG_1"/>
    <property type="match status" value="1"/>
</dbReference>
<evidence type="ECO:0000256" key="11">
    <source>
        <dbReference type="ARBA" id="ARBA00023242"/>
    </source>
</evidence>
<dbReference type="PANTHER" id="PTHR16171:SF7">
    <property type="entry name" value="DNA REPAIR PROTEIN RAD2"/>
    <property type="match status" value="1"/>
</dbReference>
<feature type="compositionally biased region" description="Basic and acidic residues" evidence="13">
    <location>
        <begin position="678"/>
        <end position="693"/>
    </location>
</feature>
<dbReference type="InterPro" id="IPR036279">
    <property type="entry name" value="5-3_exonuclease_C_sf"/>
</dbReference>
<evidence type="ECO:0000256" key="10">
    <source>
        <dbReference type="ARBA" id="ARBA00023204"/>
    </source>
</evidence>
<sequence>MGVTGLWPILAPSARPTPLAALNRRRLAVDASIWIYQFLKAVRDKEGNALRNSHIVGFFRRICKLLYYGIKPIFVFDGGAPVLKRQTILARKQRREGRREDAARIASKLLVLQMKQRSEKGWKGDVSMSGRQDPNLFREDEAAESIPADKDLVYYGEMGMSVEDRLQNRKFHKTDAYHLPELTNGIEGMGQPNDPRIMSAEELQMYAKQFKNGEDINLYDFSKIDFDGDFFMSLPTVDRYNILNAARLRSRLRMGLSKEQLLVMFPNSMDFSRFQIDRVKERNELTQRLMNLNGMNEDLLGVGSRRIAGDSSREYVLVKNEGAEGGWALGVVSTDQKRAGERCKPIDVDQFGQNKQVSIDSDEDDEFEDIPVEGLNRLPTVKQKSDADWYTNLDRKNYDFTEQADDLRTEEQKSDMDTLFVEDKNAVTSYDKDTLEDDEALRQAVAMSLLPFDEDLHDPEPQYHLGNFDSTHPKDSGIESEYSNSIPKNTISLHSNSSDEKPKFHIIHDQATAIDPNHKNTAHDDDSDDGVDLQAILAKARKQEPSEKRMAPVVLASQNNFDGPLPFEKLGSIFTSAREEKKPESKANHEEAAMSGGFEIDSETQKISKPLPPWLSGQGDIRSEIELQRCRDQELNAEDAEERGKILEEQKWIFRHDMPVIIESSDEEDEFKPSESMSQKKDTTLPELHDELPHTNITSSRNEVIDRASVQPESNPADSDEIEWPETDYEDKIPKKLDFMSSFRRPKEVSSTSGNGAMSINNEAKDLAHTESPNIIFEDIDITEQATELPSNQQPNHSIPLSSNVNNKYENIVIGIDEYNEHSDPDDEELLAQLALEAEEHGRFAAKLNNKTEIENQHDYEKELQALRSQQKKDRRDADEITQTMITECQALLSLFGIPYITAPMEAEAQCAELIRLGLVDGIVTDDCDIFLFGGTRVYKNMFNSNKFVECYLAADIEKELSLSREQLISMAHLLGSDYTEGLAGIGPVSALEIISEFSSISEFAAWWSTAQYSSAPETSKVRKRFRRAQAAKLFLPSNFPSPAVTEAYWRPEVDDSKEEFQWGVPDLERLREFLMATVGWSRERTDEILVPVIRDMNRREAEGTQTNITHFFDGSVGTGVRGPVGVGSAPGGSKRMREAVGRLQAKKPGPARLERTFGDEAREWVEREQSGKKPDSATGLIRGKRKRTSTTRNSNHSAAYASDKEASPPLDEAASASVKTTLLSGRAQQRGRRRAKVSRKK</sequence>
<feature type="non-terminal residue" evidence="17">
    <location>
        <position position="1242"/>
    </location>
</feature>
<feature type="compositionally biased region" description="Basic and acidic residues" evidence="13">
    <location>
        <begin position="1153"/>
        <end position="1176"/>
    </location>
</feature>
<comment type="subcellular location">
    <subcellularLocation>
        <location evidence="2">Nucleus</location>
    </subcellularLocation>
</comment>
<evidence type="ECO:0000256" key="4">
    <source>
        <dbReference type="ARBA" id="ARBA00022722"/>
    </source>
</evidence>
<evidence type="ECO:0000256" key="9">
    <source>
        <dbReference type="ARBA" id="ARBA00022842"/>
    </source>
</evidence>
<dbReference type="PRINTS" id="PR00066">
    <property type="entry name" value="XRODRMPGMNTG"/>
</dbReference>
<keyword evidence="6" id="KW-0255">Endonuclease</keyword>
<dbReference type="CDD" id="cd09868">
    <property type="entry name" value="PIN_XPG_RAD2"/>
    <property type="match status" value="2"/>
</dbReference>
<keyword evidence="8" id="KW-0378">Hydrolase</keyword>
<evidence type="ECO:0000313" key="18">
    <source>
        <dbReference type="Proteomes" id="UP000053110"/>
    </source>
</evidence>
<accession>A0A061HDX9</accession>
<dbReference type="InterPro" id="IPR006086">
    <property type="entry name" value="XPG-I_dom"/>
</dbReference>
<keyword evidence="4" id="KW-0540">Nuclease</keyword>
<keyword evidence="7" id="KW-0227">DNA damage</keyword>
<dbReference type="CDD" id="cd09904">
    <property type="entry name" value="H3TH_XPG"/>
    <property type="match status" value="1"/>
</dbReference>
<dbReference type="GO" id="GO:0005634">
    <property type="term" value="C:nucleus"/>
    <property type="evidence" value="ECO:0007669"/>
    <property type="project" value="UniProtKB-SubCell"/>
</dbReference>
<proteinExistence type="inferred from homology"/>
<dbReference type="PANTHER" id="PTHR16171">
    <property type="entry name" value="DNA REPAIR PROTEIN COMPLEMENTING XP-G CELLS-RELATED"/>
    <property type="match status" value="1"/>
</dbReference>
<evidence type="ECO:0000256" key="8">
    <source>
        <dbReference type="ARBA" id="ARBA00022801"/>
    </source>
</evidence>
<feature type="region of interest" description="Disordered" evidence="13">
    <location>
        <begin position="1126"/>
        <end position="1242"/>
    </location>
</feature>
<dbReference type="InterPro" id="IPR019974">
    <property type="entry name" value="XPG_CS"/>
</dbReference>
<evidence type="ECO:0000256" key="1">
    <source>
        <dbReference type="ARBA" id="ARBA00001946"/>
    </source>
</evidence>
<evidence type="ECO:0000256" key="12">
    <source>
        <dbReference type="ARBA" id="ARBA00053135"/>
    </source>
</evidence>
<dbReference type="PRINTS" id="PR00853">
    <property type="entry name" value="XPGRADSUPER"/>
</dbReference>
<reference evidence="16" key="2">
    <citation type="submission" date="2013-01" db="EMBL/GenBank/DDBJ databases">
        <title>The wheat powdery mildew genome reveals unique evolution of an obligate biotroph.</title>
        <authorList>
            <person name="Oberhaensli S."/>
            <person name="Wicker T."/>
            <person name="Keller B."/>
        </authorList>
    </citation>
    <scope>NUCLEOTIDE SEQUENCE</scope>
    <source>
        <strain evidence="16">96224</strain>
    </source>
</reference>
<dbReference type="InterPro" id="IPR006085">
    <property type="entry name" value="XPG_DNA_repair_N"/>
</dbReference>
<keyword evidence="10" id="KW-0234">DNA repair</keyword>
<evidence type="ECO:0000256" key="13">
    <source>
        <dbReference type="SAM" id="MobiDB-lite"/>
    </source>
</evidence>
<dbReference type="Pfam" id="PF00867">
    <property type="entry name" value="XPG_I"/>
    <property type="match status" value="1"/>
</dbReference>
<evidence type="ECO:0000256" key="5">
    <source>
        <dbReference type="ARBA" id="ARBA00022723"/>
    </source>
</evidence>
<feature type="region of interest" description="Disordered" evidence="13">
    <location>
        <begin position="663"/>
        <end position="693"/>
    </location>
</feature>
<dbReference type="AlphaFoldDB" id="A0A061HDX9"/>
<keyword evidence="9" id="KW-0460">Magnesium</keyword>
<keyword evidence="5" id="KW-0479">Metal-binding</keyword>
<feature type="domain" description="XPG-I" evidence="14">
    <location>
        <begin position="894"/>
        <end position="963"/>
    </location>
</feature>
<name>A0A061HDX9_BLUGR</name>
<dbReference type="SMART" id="SM00484">
    <property type="entry name" value="XPGI"/>
    <property type="match status" value="1"/>
</dbReference>
<dbReference type="EMBL" id="KE375201">
    <property type="protein sequence ID" value="EPQ62003.1"/>
    <property type="molecule type" value="Genomic_DNA"/>
</dbReference>
<evidence type="ECO:0000313" key="16">
    <source>
        <dbReference type="EMBL" id="EPQ62003.1"/>
    </source>
</evidence>
<evidence type="ECO:0000256" key="2">
    <source>
        <dbReference type="ARBA" id="ARBA00004123"/>
    </source>
</evidence>
<dbReference type="HOGENOM" id="CLU_003018_0_0_1"/>
<dbReference type="SUPFAM" id="SSF47807">
    <property type="entry name" value="5' to 3' exonuclease, C-terminal subdomain"/>
    <property type="match status" value="1"/>
</dbReference>
<evidence type="ECO:0000259" key="14">
    <source>
        <dbReference type="SMART" id="SM00484"/>
    </source>
</evidence>
<reference evidence="17" key="3">
    <citation type="submission" date="2018-07" db="EMBL/GenBank/DDBJ databases">
        <authorList>
            <person name="Quirk P.G."/>
            <person name="Krulwich T.A."/>
        </authorList>
    </citation>
    <scope>NUCLEOTIDE SEQUENCE</scope>
    <source>
        <strain evidence="17">96224</strain>
    </source>
</reference>
<dbReference type="EMBL" id="UIGY01000229">
    <property type="protein sequence ID" value="SUZ13262.1"/>
    <property type="molecule type" value="Genomic_DNA"/>
</dbReference>
<evidence type="ECO:0000256" key="6">
    <source>
        <dbReference type="ARBA" id="ARBA00022759"/>
    </source>
</evidence>
<dbReference type="SMART" id="SM00279">
    <property type="entry name" value="HhH2"/>
    <property type="match status" value="1"/>
</dbReference>
<dbReference type="SMART" id="SM00485">
    <property type="entry name" value="XPGN"/>
    <property type="match status" value="1"/>
</dbReference>